<dbReference type="AlphaFoldDB" id="A0A3Q9FPH9"/>
<dbReference type="KEGG" id="fll:EI427_11965"/>
<reference evidence="1 2" key="1">
    <citation type="submission" date="2018-12" db="EMBL/GenBank/DDBJ databases">
        <title>Flammeovirga pectinis sp. nov., isolated from the gut of the Korean scallop, Patinopecten yessoensis.</title>
        <authorList>
            <person name="Bae J.-W."/>
            <person name="Jeong Y.-S."/>
            <person name="Kang W."/>
        </authorList>
    </citation>
    <scope>NUCLEOTIDE SEQUENCE [LARGE SCALE GENOMIC DNA]</scope>
    <source>
        <strain evidence="1 2">L12M1</strain>
    </source>
</reference>
<accession>A0A3Q9FPH9</accession>
<evidence type="ECO:0000313" key="1">
    <source>
        <dbReference type="EMBL" id="AZQ62927.1"/>
    </source>
</evidence>
<evidence type="ECO:0000313" key="2">
    <source>
        <dbReference type="Proteomes" id="UP000267268"/>
    </source>
</evidence>
<organism evidence="1 2">
    <name type="scientific">Flammeovirga pectinis</name>
    <dbReference type="NCBI Taxonomy" id="2494373"/>
    <lineage>
        <taxon>Bacteria</taxon>
        <taxon>Pseudomonadati</taxon>
        <taxon>Bacteroidota</taxon>
        <taxon>Cytophagia</taxon>
        <taxon>Cytophagales</taxon>
        <taxon>Flammeovirgaceae</taxon>
        <taxon>Flammeovirga</taxon>
    </lineage>
</organism>
<name>A0A3Q9FPH9_9BACT</name>
<protein>
    <submittedName>
        <fullName evidence="1">Uncharacterized protein</fullName>
    </submittedName>
</protein>
<dbReference type="OrthoDB" id="9833238at2"/>
<keyword evidence="2" id="KW-1185">Reference proteome</keyword>
<sequence length="132" mass="15073">MLQKKDIKLITPTSSRLKSCKKRVDILFSLFSVPFYKSTNIKRNKNILYCSKSLPYQNNGASIIALMFASFLGSLIDASRDKGDGNRLYLITTVPKHIYTFLILKKGIFPVHTRAENIPFFFSNSLIYSNLI</sequence>
<proteinExistence type="predicted"/>
<dbReference type="RefSeq" id="WP_126614916.1">
    <property type="nucleotide sequence ID" value="NZ_CP034562.1"/>
</dbReference>
<dbReference type="Proteomes" id="UP000267268">
    <property type="component" value="Chromosome 1"/>
</dbReference>
<dbReference type="EMBL" id="CP034562">
    <property type="protein sequence ID" value="AZQ62927.1"/>
    <property type="molecule type" value="Genomic_DNA"/>
</dbReference>
<gene>
    <name evidence="1" type="ORF">EI427_11965</name>
</gene>